<reference evidence="2 3" key="1">
    <citation type="submission" date="2013-02" db="EMBL/GenBank/DDBJ databases">
        <title>The Genome Sequence of Enterococcus phoeniculicola BAA-412.</title>
        <authorList>
            <consortium name="The Broad Institute Genome Sequencing Platform"/>
            <consortium name="The Broad Institute Genome Sequencing Center for Infectious Disease"/>
            <person name="Earl A.M."/>
            <person name="Gilmore M.S."/>
            <person name="Lebreton F."/>
            <person name="Walker B."/>
            <person name="Young S.K."/>
            <person name="Zeng Q."/>
            <person name="Gargeya S."/>
            <person name="Fitzgerald M."/>
            <person name="Haas B."/>
            <person name="Abouelleil A."/>
            <person name="Alvarado L."/>
            <person name="Arachchi H.M."/>
            <person name="Berlin A.M."/>
            <person name="Chapman S.B."/>
            <person name="Dewar J."/>
            <person name="Goldberg J."/>
            <person name="Griggs A."/>
            <person name="Gujja S."/>
            <person name="Hansen M."/>
            <person name="Howarth C."/>
            <person name="Imamovic A."/>
            <person name="Larimer J."/>
            <person name="McCowan C."/>
            <person name="Murphy C."/>
            <person name="Neiman D."/>
            <person name="Pearson M."/>
            <person name="Priest M."/>
            <person name="Roberts A."/>
            <person name="Saif S."/>
            <person name="Shea T."/>
            <person name="Sisk P."/>
            <person name="Sykes S."/>
            <person name="Wortman J."/>
            <person name="Nusbaum C."/>
            <person name="Birren B."/>
        </authorList>
    </citation>
    <scope>NUCLEOTIDE SEQUENCE [LARGE SCALE GENOMIC DNA]</scope>
    <source>
        <strain evidence="2 3">ATCC BAA-412</strain>
    </source>
</reference>
<accession>R3TLJ8</accession>
<protein>
    <recommendedName>
        <fullName evidence="4">DUF1700 domain-containing protein</fullName>
    </recommendedName>
</protein>
<dbReference type="EMBL" id="AJAT01000017">
    <property type="protein sequence ID" value="EOL42349.1"/>
    <property type="molecule type" value="Genomic_DNA"/>
</dbReference>
<evidence type="ECO:0000313" key="2">
    <source>
        <dbReference type="EMBL" id="EOL42349.1"/>
    </source>
</evidence>
<dbReference type="STRING" id="154621.RV11_GL001899"/>
<keyword evidence="1" id="KW-0472">Membrane</keyword>
<dbReference type="AlphaFoldDB" id="R3TLJ8"/>
<dbReference type="HOGENOM" id="CLU_080365_1_1_9"/>
<feature type="transmembrane region" description="Helical" evidence="1">
    <location>
        <begin position="152"/>
        <end position="172"/>
    </location>
</feature>
<evidence type="ECO:0000256" key="1">
    <source>
        <dbReference type="SAM" id="Phobius"/>
    </source>
</evidence>
<dbReference type="OrthoDB" id="9804829at2"/>
<name>R3TLJ8_9ENTE</name>
<comment type="caution">
    <text evidence="2">The sequence shown here is derived from an EMBL/GenBank/DDBJ whole genome shotgun (WGS) entry which is preliminary data.</text>
</comment>
<proteinExistence type="predicted"/>
<evidence type="ECO:0008006" key="4">
    <source>
        <dbReference type="Google" id="ProtNLM"/>
    </source>
</evidence>
<dbReference type="eggNOG" id="ENOG502ZTZ6">
    <property type="taxonomic scope" value="Bacteria"/>
</dbReference>
<evidence type="ECO:0000313" key="3">
    <source>
        <dbReference type="Proteomes" id="UP000013785"/>
    </source>
</evidence>
<dbReference type="Proteomes" id="UP000013785">
    <property type="component" value="Unassembled WGS sequence"/>
</dbReference>
<organism evidence="2 3">
    <name type="scientific">Enterococcus phoeniculicola ATCC BAA-412</name>
    <dbReference type="NCBI Taxonomy" id="1158610"/>
    <lineage>
        <taxon>Bacteria</taxon>
        <taxon>Bacillati</taxon>
        <taxon>Bacillota</taxon>
        <taxon>Bacilli</taxon>
        <taxon>Lactobacillales</taxon>
        <taxon>Enterococcaceae</taxon>
        <taxon>Enterococcus</taxon>
    </lineage>
</organism>
<gene>
    <name evidence="2" type="ORF">UC3_02701</name>
</gene>
<dbReference type="Pfam" id="PF22564">
    <property type="entry name" value="HAAS"/>
    <property type="match status" value="1"/>
</dbReference>
<keyword evidence="1" id="KW-0812">Transmembrane</keyword>
<feature type="transmembrane region" description="Helical" evidence="1">
    <location>
        <begin position="117"/>
        <end position="140"/>
    </location>
</feature>
<feature type="transmembrane region" description="Helical" evidence="1">
    <location>
        <begin position="82"/>
        <end position="111"/>
    </location>
</feature>
<dbReference type="PATRIC" id="fig|1158610.3.peg.2683"/>
<keyword evidence="1" id="KW-1133">Transmembrane helix</keyword>
<keyword evidence="3" id="KW-1185">Reference proteome</keyword>
<dbReference type="RefSeq" id="WP_010769336.1">
    <property type="nucleotide sequence ID" value="NZ_ASWE01000001.1"/>
</dbReference>
<sequence length="199" mass="22253">MKKNKQMFLVELERKIPKGAPIEEKDTFLAYCNEMIQDLIEDGYSEEEAIFKLGNPDSLIYDNFESWFVVKEQQVPRKTMPFLIIIAILGFPLWGSLLLAAILVILSGYIVLWCGPFITGSFAFAGVIGGVVASVTSLIALQDGAFIGITQFGVGITLFGLGLIFTIVTYKISSIFLRGTSIFTKRIIKILFGWRYKFV</sequence>